<dbReference type="Proteomes" id="UP000789901">
    <property type="component" value="Unassembled WGS sequence"/>
</dbReference>
<proteinExistence type="predicted"/>
<protein>
    <submittedName>
        <fullName evidence="1">11219_t:CDS:1</fullName>
    </submittedName>
</protein>
<accession>A0ABN7WHG1</accession>
<gene>
    <name evidence="1" type="ORF">GMARGA_LOCUS31094</name>
</gene>
<dbReference type="EMBL" id="CAJVQB010045488">
    <property type="protein sequence ID" value="CAG8832516.1"/>
    <property type="molecule type" value="Genomic_DNA"/>
</dbReference>
<reference evidence="1 2" key="1">
    <citation type="submission" date="2021-06" db="EMBL/GenBank/DDBJ databases">
        <authorList>
            <person name="Kallberg Y."/>
            <person name="Tangrot J."/>
            <person name="Rosling A."/>
        </authorList>
    </citation>
    <scope>NUCLEOTIDE SEQUENCE [LARGE SCALE GENOMIC DNA]</scope>
    <source>
        <strain evidence="1 2">120-4 pot B 10/14</strain>
    </source>
</reference>
<comment type="caution">
    <text evidence="1">The sequence shown here is derived from an EMBL/GenBank/DDBJ whole genome shotgun (WGS) entry which is preliminary data.</text>
</comment>
<name>A0ABN7WHG1_GIGMA</name>
<organism evidence="1 2">
    <name type="scientific">Gigaspora margarita</name>
    <dbReference type="NCBI Taxonomy" id="4874"/>
    <lineage>
        <taxon>Eukaryota</taxon>
        <taxon>Fungi</taxon>
        <taxon>Fungi incertae sedis</taxon>
        <taxon>Mucoromycota</taxon>
        <taxon>Glomeromycotina</taxon>
        <taxon>Glomeromycetes</taxon>
        <taxon>Diversisporales</taxon>
        <taxon>Gigasporaceae</taxon>
        <taxon>Gigaspora</taxon>
    </lineage>
</organism>
<evidence type="ECO:0000313" key="2">
    <source>
        <dbReference type="Proteomes" id="UP000789901"/>
    </source>
</evidence>
<evidence type="ECO:0000313" key="1">
    <source>
        <dbReference type="EMBL" id="CAG8832516.1"/>
    </source>
</evidence>
<sequence>MDILDQLTDKSRKKIFNPKTNRMIIINGSAYNKLLHEGYMHWKEEGLLISLSNEMPILRDKETRAWRNDILMKFLHHPNLALSKHRPGALYDAFVEANVLGPEHILAQARILY</sequence>
<keyword evidence="2" id="KW-1185">Reference proteome</keyword>